<feature type="compositionally biased region" description="Polar residues" evidence="1">
    <location>
        <begin position="64"/>
        <end position="74"/>
    </location>
</feature>
<keyword evidence="2" id="KW-0812">Transmembrane</keyword>
<sequence length="198" mass="22008">MANFCPQCGARLAPTSKFCPQCGVRIASDSPQEETSAQIDVSTIQAEEKVPTAPADPPKEETTSPHFTISQPAQTPKTAENYLTMLKNDLTIEGRLNRKRYWVRTGLCIVLNIIAAIFMEIPAELPIFFGAILTIAVSIYQIMFTVRRAHDLGRSGWYLLWGIVPLVNIYIAIRISFIEGEKGPNRFGPDPLETPGTW</sequence>
<evidence type="ECO:0000313" key="5">
    <source>
        <dbReference type="Proteomes" id="UP000754226"/>
    </source>
</evidence>
<keyword evidence="2" id="KW-1133">Transmembrane helix</keyword>
<dbReference type="Pfam" id="PF13240">
    <property type="entry name" value="Zn_Ribbon_1"/>
    <property type="match status" value="1"/>
</dbReference>
<feature type="compositionally biased region" description="Polar residues" evidence="1">
    <location>
        <begin position="29"/>
        <end position="45"/>
    </location>
</feature>
<comment type="caution">
    <text evidence="4">The sequence shown here is derived from an EMBL/GenBank/DDBJ whole genome shotgun (WGS) entry which is preliminary data.</text>
</comment>
<evidence type="ECO:0000313" key="4">
    <source>
        <dbReference type="EMBL" id="MBS5518925.1"/>
    </source>
</evidence>
<accession>A0A943EII9</accession>
<dbReference type="Pfam" id="PF05656">
    <property type="entry name" value="DUF805"/>
    <property type="match status" value="1"/>
</dbReference>
<feature type="region of interest" description="Disordered" evidence="1">
    <location>
        <begin position="28"/>
        <end position="74"/>
    </location>
</feature>
<evidence type="ECO:0000259" key="3">
    <source>
        <dbReference type="Pfam" id="PF13240"/>
    </source>
</evidence>
<feature type="transmembrane region" description="Helical" evidence="2">
    <location>
        <begin position="101"/>
        <end position="119"/>
    </location>
</feature>
<evidence type="ECO:0000256" key="1">
    <source>
        <dbReference type="SAM" id="MobiDB-lite"/>
    </source>
</evidence>
<gene>
    <name evidence="4" type="ORF">KHX13_01060</name>
</gene>
<organism evidence="4 5">
    <name type="scientific">Acidaminococcus intestini</name>
    <dbReference type="NCBI Taxonomy" id="187327"/>
    <lineage>
        <taxon>Bacteria</taxon>
        <taxon>Bacillati</taxon>
        <taxon>Bacillota</taxon>
        <taxon>Negativicutes</taxon>
        <taxon>Acidaminococcales</taxon>
        <taxon>Acidaminococcaceae</taxon>
        <taxon>Acidaminococcus</taxon>
    </lineage>
</organism>
<feature type="transmembrane region" description="Helical" evidence="2">
    <location>
        <begin position="158"/>
        <end position="177"/>
    </location>
</feature>
<dbReference type="PANTHER" id="PTHR34980">
    <property type="entry name" value="INNER MEMBRANE PROTEIN-RELATED-RELATED"/>
    <property type="match status" value="1"/>
</dbReference>
<dbReference type="InterPro" id="IPR026870">
    <property type="entry name" value="Zinc_ribbon_dom"/>
</dbReference>
<protein>
    <submittedName>
        <fullName evidence="4">DUF805 domain-containing protein</fullName>
    </submittedName>
</protein>
<feature type="domain" description="Zinc-ribbon" evidence="3">
    <location>
        <begin position="4"/>
        <end position="23"/>
    </location>
</feature>
<dbReference type="AlphaFoldDB" id="A0A943EII9"/>
<proteinExistence type="predicted"/>
<dbReference type="InterPro" id="IPR008523">
    <property type="entry name" value="DUF805"/>
</dbReference>
<feature type="transmembrane region" description="Helical" evidence="2">
    <location>
        <begin position="125"/>
        <end position="146"/>
    </location>
</feature>
<dbReference type="EMBL" id="JAGZCZ010000001">
    <property type="protein sequence ID" value="MBS5518925.1"/>
    <property type="molecule type" value="Genomic_DNA"/>
</dbReference>
<keyword evidence="2" id="KW-0472">Membrane</keyword>
<name>A0A943EII9_9FIRM</name>
<dbReference type="GO" id="GO:0005886">
    <property type="term" value="C:plasma membrane"/>
    <property type="evidence" value="ECO:0007669"/>
    <property type="project" value="TreeGrafter"/>
</dbReference>
<reference evidence="4" key="1">
    <citation type="submission" date="2021-02" db="EMBL/GenBank/DDBJ databases">
        <title>Infant gut strain persistence is associated with maternal origin, phylogeny, and functional potential including surface adhesion and iron acquisition.</title>
        <authorList>
            <person name="Lou Y.C."/>
        </authorList>
    </citation>
    <scope>NUCLEOTIDE SEQUENCE</scope>
    <source>
        <strain evidence="4">L3_106_000M1_dasL3_106_000M1_concoct_15</strain>
    </source>
</reference>
<dbReference type="Proteomes" id="UP000754226">
    <property type="component" value="Unassembled WGS sequence"/>
</dbReference>
<evidence type="ECO:0000256" key="2">
    <source>
        <dbReference type="SAM" id="Phobius"/>
    </source>
</evidence>